<protein>
    <submittedName>
        <fullName evidence="1">Uncharacterized protein</fullName>
    </submittedName>
</protein>
<evidence type="ECO:0000313" key="2">
    <source>
        <dbReference type="Proteomes" id="UP000290649"/>
    </source>
</evidence>
<dbReference type="Proteomes" id="UP000290649">
    <property type="component" value="Unassembled WGS sequence"/>
</dbReference>
<gene>
    <name evidence="1" type="ORF">DS745_02380</name>
</gene>
<evidence type="ECO:0000313" key="1">
    <source>
        <dbReference type="EMBL" id="RXJ04252.1"/>
    </source>
</evidence>
<reference evidence="1 2" key="1">
    <citation type="journal article" date="2019" name="Int. J. Syst. Evol. Microbiol.">
        <title>Anaerobacillus alkaliphilus sp. nov., a novel alkaliphilic and moderately halophilic bacterium.</title>
        <authorList>
            <person name="Borsodi A.K."/>
            <person name="Aszalos J.M."/>
            <person name="Bihari P."/>
            <person name="Nagy I."/>
            <person name="Schumann P."/>
            <person name="Sproer C."/>
            <person name="Kovacs A.L."/>
            <person name="Boka K."/>
            <person name="Dobosy P."/>
            <person name="Ovari M."/>
            <person name="Szili-Kovacs T."/>
            <person name="Toth E."/>
        </authorList>
    </citation>
    <scope>NUCLEOTIDE SEQUENCE [LARGE SCALE GENOMIC DNA]</scope>
    <source>
        <strain evidence="1 2">B16-10</strain>
    </source>
</reference>
<proteinExistence type="predicted"/>
<organism evidence="1 2">
    <name type="scientific">Anaerobacillus alkaliphilus</name>
    <dbReference type="NCBI Taxonomy" id="1548597"/>
    <lineage>
        <taxon>Bacteria</taxon>
        <taxon>Bacillati</taxon>
        <taxon>Bacillota</taxon>
        <taxon>Bacilli</taxon>
        <taxon>Bacillales</taxon>
        <taxon>Bacillaceae</taxon>
        <taxon>Anaerobacillus</taxon>
    </lineage>
</organism>
<dbReference type="EMBL" id="QOUX01000001">
    <property type="protein sequence ID" value="RXJ04252.1"/>
    <property type="molecule type" value="Genomic_DNA"/>
</dbReference>
<keyword evidence="2" id="KW-1185">Reference proteome</keyword>
<name>A0A4Q0VXW8_9BACI</name>
<sequence length="113" mass="13095">MLLTIALLFLGHQLYVTKTLLNQQQYVDFLSVEREFSLVALRSEELLRVWDAENIQDSAKLLSQQILLSSELLYNRIATKYYEVGLASTSTSGFSELSRFFSIIIKQYLMTYL</sequence>
<accession>A0A4Q0VXW8</accession>
<dbReference type="AlphaFoldDB" id="A0A4Q0VXW8"/>
<comment type="caution">
    <text evidence="1">The sequence shown here is derived from an EMBL/GenBank/DDBJ whole genome shotgun (WGS) entry which is preliminary data.</text>
</comment>